<dbReference type="FunFam" id="3.90.550.10:FF:000164">
    <property type="entry name" value="Beta-(1-3)-glucosyl transferase"/>
    <property type="match status" value="1"/>
</dbReference>
<dbReference type="SUPFAM" id="SSF51445">
    <property type="entry name" value="(Trans)glycosidases"/>
    <property type="match status" value="1"/>
</dbReference>
<dbReference type="GO" id="GO:0016758">
    <property type="term" value="F:hexosyltransferase activity"/>
    <property type="evidence" value="ECO:0007669"/>
    <property type="project" value="TreeGrafter"/>
</dbReference>
<evidence type="ECO:0000256" key="8">
    <source>
        <dbReference type="ARBA" id="ARBA00022989"/>
    </source>
</evidence>
<dbReference type="AlphaFoldDB" id="A0A0P9ZIZ7"/>
<comment type="subcellular location">
    <subcellularLocation>
        <location evidence="1">Membrane</location>
        <topology evidence="1">Multi-pass membrane protein</topology>
    </subcellularLocation>
</comment>
<dbReference type="PATRIC" id="fig|55398.3.peg.1988"/>
<dbReference type="InterPro" id="IPR001173">
    <property type="entry name" value="Glyco_trans_2-like"/>
</dbReference>
<evidence type="ECO:0000256" key="13">
    <source>
        <dbReference type="ARBA" id="ARBA00078564"/>
    </source>
</evidence>
<keyword evidence="3" id="KW-1003">Cell membrane</keyword>
<dbReference type="InterPro" id="IPR029044">
    <property type="entry name" value="Nucleotide-diphossugar_trans"/>
</dbReference>
<keyword evidence="7" id="KW-0460">Magnesium</keyword>
<dbReference type="Gene3D" id="3.20.20.80">
    <property type="entry name" value="Glycosidases"/>
    <property type="match status" value="1"/>
</dbReference>
<keyword evidence="9 14" id="KW-0472">Membrane</keyword>
<feature type="domain" description="Glycosyltransferase 2-like" evidence="15">
    <location>
        <begin position="497"/>
        <end position="690"/>
    </location>
</feature>
<feature type="transmembrane region" description="Helical" evidence="14">
    <location>
        <begin position="356"/>
        <end position="378"/>
    </location>
</feature>
<comment type="pathway">
    <text evidence="2">Glycan metabolism.</text>
</comment>
<evidence type="ECO:0000256" key="3">
    <source>
        <dbReference type="ARBA" id="ARBA00022519"/>
    </source>
</evidence>
<keyword evidence="8 14" id="KW-1133">Transmembrane helix</keyword>
<dbReference type="InterPro" id="IPR050321">
    <property type="entry name" value="Glycosyltr_2/OpgH_subfam"/>
</dbReference>
<dbReference type="PANTHER" id="PTHR43867:SF4">
    <property type="entry name" value="BETA-(1-3)-GLUCOSYL TRANSFERASE"/>
    <property type="match status" value="1"/>
</dbReference>
<evidence type="ECO:0000313" key="17">
    <source>
        <dbReference type="Proteomes" id="UP000050554"/>
    </source>
</evidence>
<comment type="caution">
    <text evidence="16">The sequence shown here is derived from an EMBL/GenBank/DDBJ whole genome shotgun (WGS) entry which is preliminary data.</text>
</comment>
<organism evidence="16 17">
    <name type="scientific">Pseudomonas syringae pv. ribicola</name>
    <dbReference type="NCBI Taxonomy" id="55398"/>
    <lineage>
        <taxon>Bacteria</taxon>
        <taxon>Pseudomonadati</taxon>
        <taxon>Pseudomonadota</taxon>
        <taxon>Gammaproteobacteria</taxon>
        <taxon>Pseudomonadales</taxon>
        <taxon>Pseudomonadaceae</taxon>
        <taxon>Pseudomonas</taxon>
    </lineage>
</organism>
<proteinExistence type="predicted"/>
<sequence>MNQAGSLSMKCTPPRDLYRLKLRTLASSLFKKTIEGVPDWPDTLYGFSYAPYRPGQDPYKKIFPTREQIKEDLVLIRPLARHIRTYSVEGTLADIPEIAETLGMQVTLGVWISQDLIHNANELATAIDITRRSINVERLLVGNEVLFRADVSISQLITYLEQARQQVEVPVSTSEIWVQWHETPELSEHTDFIAAHILPFWEGLTPSQASNFVIDRADELRQMYPGKPLLMSEIGWPSRSSTATSVTTSTAEQSFYLRTQVAQLTKRNEQYFIIEAFDQPWKTEEGLAGPHWGIFDAQRRIKLQRSGPLETRVNWGSIYRRFIETSRPRSLPRAVFSAATAYGLLVWAGIATAKALTLWALIPMSMVWAACFMTGMAVEVHEYLEIQWCPRKRRIFRPQRQQIKPLPKVSVHVPCCNEPPEMVEQTLKALKNLDYPDYEVLVIDNNTQEQAVWKPVEQACQRLGKRFRFFHVEAMPGYKAGALNYLMERTAPDVKVIAVVDADYCVDRNWLRHMAPHFEAPNIAVIQAPQNFRDSHESLFKYCCNAEYRGFFNIGMVIRNDHDAIIQHGTMTLVRRDVLQRLRWSDGCICEDAELGLRILENGLSTGYSPISYGKGLTPDTFIHFKKQRYRWAYGAVQIVKQHAKSLFSTRGKTLTAMQRYHFLAGWVPWAAEGLNYLLTLAALSWSTAMIIAPYIVKPVPWLFSTSLLSALLFRTLKVIHVYRYQISTDIREALAAILAGMALYPTIGKAVLSGTFTSRLPFFRTPKQTQGDSSGRGLIEAREELCMVTLFWLAIIGLHASNAASDPDLWFWKAMLCAQSLPYLAAVAMAVLSGKASRQERPIE</sequence>
<evidence type="ECO:0000256" key="2">
    <source>
        <dbReference type="ARBA" id="ARBA00004881"/>
    </source>
</evidence>
<feature type="transmembrane region" description="Helical" evidence="14">
    <location>
        <begin position="702"/>
        <end position="723"/>
    </location>
</feature>
<evidence type="ECO:0000256" key="4">
    <source>
        <dbReference type="ARBA" id="ARBA00022676"/>
    </source>
</evidence>
<evidence type="ECO:0000256" key="10">
    <source>
        <dbReference type="ARBA" id="ARBA00053004"/>
    </source>
</evidence>
<evidence type="ECO:0000256" key="14">
    <source>
        <dbReference type="SAM" id="Phobius"/>
    </source>
</evidence>
<dbReference type="GO" id="GO:0005886">
    <property type="term" value="C:plasma membrane"/>
    <property type="evidence" value="ECO:0007669"/>
    <property type="project" value="TreeGrafter"/>
</dbReference>
<evidence type="ECO:0000256" key="6">
    <source>
        <dbReference type="ARBA" id="ARBA00022692"/>
    </source>
</evidence>
<dbReference type="PANTHER" id="PTHR43867">
    <property type="entry name" value="CELLULOSE SYNTHASE CATALYTIC SUBUNIT A [UDP-FORMING]"/>
    <property type="match status" value="1"/>
</dbReference>
<dbReference type="SUPFAM" id="SSF53448">
    <property type="entry name" value="Nucleotide-diphospho-sugar transferases"/>
    <property type="match status" value="1"/>
</dbReference>
<protein>
    <recommendedName>
        <fullName evidence="12">Beta-monoglucosyldiacylglycerol synthase</fullName>
        <ecNumber evidence="11">2.4.1.336</ecNumber>
    </recommendedName>
    <alternativeName>
        <fullName evidence="13">UDP-glucose:1,2-diacylglycerol 3-beta-D-glucosyltransferase</fullName>
    </alternativeName>
</protein>
<evidence type="ECO:0000256" key="1">
    <source>
        <dbReference type="ARBA" id="ARBA00004141"/>
    </source>
</evidence>
<comment type="catalytic activity">
    <reaction evidence="10">
        <text>a 1,2-diacyl-sn-glycerol + UDP-alpha-D-glucose = a 1,2-diacyl-3-O-(beta-D-glucopyranosyl)-sn-glycerol + UDP + H(+)</text>
        <dbReference type="Rhea" id="RHEA:17285"/>
        <dbReference type="ChEBI" id="CHEBI:15378"/>
        <dbReference type="ChEBI" id="CHEBI:17815"/>
        <dbReference type="ChEBI" id="CHEBI:58223"/>
        <dbReference type="ChEBI" id="CHEBI:58885"/>
        <dbReference type="ChEBI" id="CHEBI:75799"/>
        <dbReference type="EC" id="2.4.1.336"/>
    </reaction>
</comment>
<keyword evidence="3" id="KW-0997">Cell inner membrane</keyword>
<dbReference type="EC" id="2.4.1.336" evidence="11"/>
<dbReference type="Proteomes" id="UP000050554">
    <property type="component" value="Unassembled WGS sequence"/>
</dbReference>
<evidence type="ECO:0000313" key="16">
    <source>
        <dbReference type="EMBL" id="KPY47410.1"/>
    </source>
</evidence>
<evidence type="ECO:0000256" key="12">
    <source>
        <dbReference type="ARBA" id="ARBA00068721"/>
    </source>
</evidence>
<evidence type="ECO:0000256" key="11">
    <source>
        <dbReference type="ARBA" id="ARBA00066964"/>
    </source>
</evidence>
<keyword evidence="5 16" id="KW-0808">Transferase</keyword>
<dbReference type="Pfam" id="PF13632">
    <property type="entry name" value="Glyco_trans_2_3"/>
    <property type="match status" value="1"/>
</dbReference>
<evidence type="ECO:0000256" key="5">
    <source>
        <dbReference type="ARBA" id="ARBA00022679"/>
    </source>
</evidence>
<evidence type="ECO:0000256" key="7">
    <source>
        <dbReference type="ARBA" id="ARBA00022842"/>
    </source>
</evidence>
<keyword evidence="4" id="KW-0328">Glycosyltransferase</keyword>
<dbReference type="EMBL" id="LJRF01000106">
    <property type="protein sequence ID" value="KPY47410.1"/>
    <property type="molecule type" value="Genomic_DNA"/>
</dbReference>
<feature type="transmembrane region" description="Helical" evidence="14">
    <location>
        <begin position="330"/>
        <end position="350"/>
    </location>
</feature>
<feature type="transmembrane region" description="Helical" evidence="14">
    <location>
        <begin position="811"/>
        <end position="833"/>
    </location>
</feature>
<accession>A0A0P9ZIZ7</accession>
<dbReference type="Gene3D" id="3.90.550.10">
    <property type="entry name" value="Spore Coat Polysaccharide Biosynthesis Protein SpsA, Chain A"/>
    <property type="match status" value="1"/>
</dbReference>
<name>A0A0P9ZIZ7_PSESI</name>
<dbReference type="InterPro" id="IPR017853">
    <property type="entry name" value="GH"/>
</dbReference>
<gene>
    <name evidence="16" type="ORF">ALO47_01572</name>
</gene>
<evidence type="ECO:0000259" key="15">
    <source>
        <dbReference type="Pfam" id="PF13632"/>
    </source>
</evidence>
<keyword evidence="6 14" id="KW-0812">Transmembrane</keyword>
<evidence type="ECO:0000256" key="9">
    <source>
        <dbReference type="ARBA" id="ARBA00023136"/>
    </source>
</evidence>
<reference evidence="16 17" key="1">
    <citation type="submission" date="2015-09" db="EMBL/GenBank/DDBJ databases">
        <title>Genome announcement of multiple Pseudomonas syringae strains.</title>
        <authorList>
            <person name="Thakur S."/>
            <person name="Wang P.W."/>
            <person name="Gong Y."/>
            <person name="Weir B.S."/>
            <person name="Guttman D.S."/>
        </authorList>
    </citation>
    <scope>NUCLEOTIDE SEQUENCE [LARGE SCALE GENOMIC DNA]</scope>
    <source>
        <strain evidence="16 17">ICMP3882</strain>
    </source>
</reference>